<evidence type="ECO:0000313" key="2">
    <source>
        <dbReference type="Proteomes" id="UP001168821"/>
    </source>
</evidence>
<dbReference type="AlphaFoldDB" id="A0AA38HUD8"/>
<gene>
    <name evidence="1" type="ORF">Zmor_027894</name>
</gene>
<reference evidence="1" key="1">
    <citation type="journal article" date="2023" name="G3 (Bethesda)">
        <title>Whole genome assemblies of Zophobas morio and Tenebrio molitor.</title>
        <authorList>
            <person name="Kaur S."/>
            <person name="Stinson S.A."/>
            <person name="diCenzo G.C."/>
        </authorList>
    </citation>
    <scope>NUCLEOTIDE SEQUENCE</scope>
    <source>
        <strain evidence="1">QUZm001</strain>
    </source>
</reference>
<proteinExistence type="predicted"/>
<keyword evidence="2" id="KW-1185">Reference proteome</keyword>
<sequence>MRVRVRALSAPLVAKDGTVGAWRRWKTSTRTRHGPDVLSPPGRSYTPPMRDDLRQFTAANSAQSPNSSLDRLADITDQLRRVSEQRGTGVSVRDRDIPNFNPADDDVEMWLSKLDDYRELYGWDEKYVCHIAVNKFRGSAETWYQTLHTVPKTWGEWKSCGHAIIMLLKISQPTLHCRRIGQSLRDERGYPKNKKHGKNKPTLALFHSCGLRKRLCPESRPTCCC</sequence>
<name>A0AA38HUD8_9CUCU</name>
<protein>
    <submittedName>
        <fullName evidence="1">Uncharacterized protein</fullName>
    </submittedName>
</protein>
<dbReference type="EMBL" id="JALNTZ010000009">
    <property type="protein sequence ID" value="KAJ3641384.1"/>
    <property type="molecule type" value="Genomic_DNA"/>
</dbReference>
<organism evidence="1 2">
    <name type="scientific">Zophobas morio</name>
    <dbReference type="NCBI Taxonomy" id="2755281"/>
    <lineage>
        <taxon>Eukaryota</taxon>
        <taxon>Metazoa</taxon>
        <taxon>Ecdysozoa</taxon>
        <taxon>Arthropoda</taxon>
        <taxon>Hexapoda</taxon>
        <taxon>Insecta</taxon>
        <taxon>Pterygota</taxon>
        <taxon>Neoptera</taxon>
        <taxon>Endopterygota</taxon>
        <taxon>Coleoptera</taxon>
        <taxon>Polyphaga</taxon>
        <taxon>Cucujiformia</taxon>
        <taxon>Tenebrionidae</taxon>
        <taxon>Zophobas</taxon>
    </lineage>
</organism>
<evidence type="ECO:0000313" key="1">
    <source>
        <dbReference type="EMBL" id="KAJ3641384.1"/>
    </source>
</evidence>
<accession>A0AA38HUD8</accession>
<dbReference type="Proteomes" id="UP001168821">
    <property type="component" value="Unassembled WGS sequence"/>
</dbReference>
<comment type="caution">
    <text evidence="1">The sequence shown here is derived from an EMBL/GenBank/DDBJ whole genome shotgun (WGS) entry which is preliminary data.</text>
</comment>